<dbReference type="EMBL" id="AZEH01000028">
    <property type="protein sequence ID" value="KRL05272.1"/>
    <property type="molecule type" value="Genomic_DNA"/>
</dbReference>
<dbReference type="PATRIC" id="fig|1423777.3.peg.978"/>
<feature type="transmembrane region" description="Helical" evidence="1">
    <location>
        <begin position="34"/>
        <end position="50"/>
    </location>
</feature>
<keyword evidence="1" id="KW-0472">Membrane</keyword>
<protein>
    <submittedName>
        <fullName evidence="2">Uncharacterized protein</fullName>
    </submittedName>
</protein>
<evidence type="ECO:0000313" key="2">
    <source>
        <dbReference type="EMBL" id="KRL05272.1"/>
    </source>
</evidence>
<proteinExistence type="predicted"/>
<reference evidence="2 3" key="1">
    <citation type="journal article" date="2015" name="Genome Announc.">
        <title>Expanding the biotechnology potential of lactobacilli through comparative genomics of 213 strains and associated genera.</title>
        <authorList>
            <person name="Sun Z."/>
            <person name="Harris H.M."/>
            <person name="McCann A."/>
            <person name="Guo C."/>
            <person name="Argimon S."/>
            <person name="Zhang W."/>
            <person name="Yang X."/>
            <person name="Jeffery I.B."/>
            <person name="Cooney J.C."/>
            <person name="Kagawa T.F."/>
            <person name="Liu W."/>
            <person name="Song Y."/>
            <person name="Salvetti E."/>
            <person name="Wrobel A."/>
            <person name="Rasinkangas P."/>
            <person name="Parkhill J."/>
            <person name="Rea M.C."/>
            <person name="O'Sullivan O."/>
            <person name="Ritari J."/>
            <person name="Douillard F.P."/>
            <person name="Paul Ross R."/>
            <person name="Yang R."/>
            <person name="Briner A.E."/>
            <person name="Felis G.E."/>
            <person name="de Vos W.M."/>
            <person name="Barrangou R."/>
            <person name="Klaenhammer T.R."/>
            <person name="Caufield P.W."/>
            <person name="Cui Y."/>
            <person name="Zhang H."/>
            <person name="O'Toole P.W."/>
        </authorList>
    </citation>
    <scope>NUCLEOTIDE SEQUENCE [LARGE SCALE GENOMIC DNA]</scope>
    <source>
        <strain evidence="2 3">DSM 19972</strain>
    </source>
</reference>
<keyword evidence="3" id="KW-1185">Reference proteome</keyword>
<dbReference type="STRING" id="1423777.FD46_GL000952"/>
<dbReference type="Proteomes" id="UP000051686">
    <property type="component" value="Unassembled WGS sequence"/>
</dbReference>
<keyword evidence="1" id="KW-0812">Transmembrane</keyword>
<feature type="transmembrane region" description="Helical" evidence="1">
    <location>
        <begin position="9"/>
        <end position="28"/>
    </location>
</feature>
<name>A0A0R1MMM3_9LACO</name>
<dbReference type="AlphaFoldDB" id="A0A0R1MMM3"/>
<keyword evidence="1" id="KW-1133">Transmembrane helix</keyword>
<organism evidence="2 3">
    <name type="scientific">Liquorilactobacillus oeni DSM 19972</name>
    <dbReference type="NCBI Taxonomy" id="1423777"/>
    <lineage>
        <taxon>Bacteria</taxon>
        <taxon>Bacillati</taxon>
        <taxon>Bacillota</taxon>
        <taxon>Bacilli</taxon>
        <taxon>Lactobacillales</taxon>
        <taxon>Lactobacillaceae</taxon>
        <taxon>Liquorilactobacillus</taxon>
    </lineage>
</organism>
<accession>A0A0R1MMM3</accession>
<comment type="caution">
    <text evidence="2">The sequence shown here is derived from an EMBL/GenBank/DDBJ whole genome shotgun (WGS) entry which is preliminary data.</text>
</comment>
<evidence type="ECO:0000313" key="3">
    <source>
        <dbReference type="Proteomes" id="UP000051686"/>
    </source>
</evidence>
<sequence>MINGLEAEFSLKTAFVCIFKTFCLIFLLKNNEVYKFNVYVIFSFLFLFILKKKTHSSRNKPGFCPEIHTLKTFVTIM</sequence>
<gene>
    <name evidence="2" type="ORF">FD46_GL000952</name>
</gene>
<evidence type="ECO:0000256" key="1">
    <source>
        <dbReference type="SAM" id="Phobius"/>
    </source>
</evidence>